<dbReference type="EMBL" id="SIRE01000016">
    <property type="protein sequence ID" value="TBL75760.1"/>
    <property type="molecule type" value="Genomic_DNA"/>
</dbReference>
<evidence type="ECO:0000259" key="1">
    <source>
        <dbReference type="PROSITE" id="PS51704"/>
    </source>
</evidence>
<dbReference type="AlphaFoldDB" id="A0A4Q9DPP4"/>
<dbReference type="PROSITE" id="PS51704">
    <property type="entry name" value="GP_PDE"/>
    <property type="match status" value="1"/>
</dbReference>
<gene>
    <name evidence="2" type="ORF">EYB31_22520</name>
</gene>
<sequence>MIERLQTDPTQIVVAAHRGLKCHYPENTLLAFQKALETDVDMLEFDLRLSKDGVVVVIHDETVDRTTNGTGKVSDFTLAELQQLDAGGWFGKVFEGLKIPTFEELCEVIKPYPDILLNVEVKSSPDAKQVTDQAVAMLKEYGFLPRCVFTCFDAEIIAYMHDVHGLKTQGFMGDVMYHFVPGPEGTYSKMWALAMSMNLLTPERVKQFGEMGLLTWSYCPDDEEQVRYSIDCGATLMTSNNPFPALAVRKQLAADGV</sequence>
<keyword evidence="3" id="KW-1185">Reference proteome</keyword>
<dbReference type="Pfam" id="PF03009">
    <property type="entry name" value="GDPD"/>
    <property type="match status" value="1"/>
</dbReference>
<dbReference type="SUPFAM" id="SSF51695">
    <property type="entry name" value="PLC-like phosphodiesterases"/>
    <property type="match status" value="1"/>
</dbReference>
<dbReference type="PANTHER" id="PTHR46211:SF1">
    <property type="entry name" value="GLYCEROPHOSPHODIESTER PHOSPHODIESTERASE, CYTOPLASMIC"/>
    <property type="match status" value="1"/>
</dbReference>
<evidence type="ECO:0000313" key="3">
    <source>
        <dbReference type="Proteomes" id="UP000293142"/>
    </source>
</evidence>
<name>A0A4Q9DPP4_9BACL</name>
<dbReference type="Proteomes" id="UP000293142">
    <property type="component" value="Unassembled WGS sequence"/>
</dbReference>
<comment type="caution">
    <text evidence="2">The sequence shown here is derived from an EMBL/GenBank/DDBJ whole genome shotgun (WGS) entry which is preliminary data.</text>
</comment>
<organism evidence="2 3">
    <name type="scientific">Paenibacillus thalictri</name>
    <dbReference type="NCBI Taxonomy" id="2527873"/>
    <lineage>
        <taxon>Bacteria</taxon>
        <taxon>Bacillati</taxon>
        <taxon>Bacillota</taxon>
        <taxon>Bacilli</taxon>
        <taxon>Bacillales</taxon>
        <taxon>Paenibacillaceae</taxon>
        <taxon>Paenibacillus</taxon>
    </lineage>
</organism>
<dbReference type="RefSeq" id="WP_131015672.1">
    <property type="nucleotide sequence ID" value="NZ_SIRE01000016.1"/>
</dbReference>
<protein>
    <submittedName>
        <fullName evidence="2">Glycerophosphodiester phosphodiesterase</fullName>
    </submittedName>
</protein>
<feature type="domain" description="GP-PDE" evidence="1">
    <location>
        <begin position="12"/>
        <end position="249"/>
    </location>
</feature>
<dbReference type="OrthoDB" id="384721at2"/>
<evidence type="ECO:0000313" key="2">
    <source>
        <dbReference type="EMBL" id="TBL75760.1"/>
    </source>
</evidence>
<dbReference type="CDD" id="cd08565">
    <property type="entry name" value="GDPD_pAtGDE_like"/>
    <property type="match status" value="1"/>
</dbReference>
<dbReference type="Gene3D" id="3.20.20.190">
    <property type="entry name" value="Phosphatidylinositol (PI) phosphodiesterase"/>
    <property type="match status" value="1"/>
</dbReference>
<dbReference type="GO" id="GO:0008081">
    <property type="term" value="F:phosphoric diester hydrolase activity"/>
    <property type="evidence" value="ECO:0007669"/>
    <property type="project" value="InterPro"/>
</dbReference>
<dbReference type="GO" id="GO:0006629">
    <property type="term" value="P:lipid metabolic process"/>
    <property type="evidence" value="ECO:0007669"/>
    <property type="project" value="InterPro"/>
</dbReference>
<accession>A0A4Q9DPP4</accession>
<dbReference type="InterPro" id="IPR030395">
    <property type="entry name" value="GP_PDE_dom"/>
</dbReference>
<reference evidence="2 3" key="1">
    <citation type="submission" date="2019-02" db="EMBL/GenBank/DDBJ databases">
        <title>Paenibacillus sp. nov., isolated from surface-sterilized tissue of Thalictrum simplex L.</title>
        <authorList>
            <person name="Tuo L."/>
        </authorList>
    </citation>
    <scope>NUCLEOTIDE SEQUENCE [LARGE SCALE GENOMIC DNA]</scope>
    <source>
        <strain evidence="2 3">N2SHLJ1</strain>
    </source>
</reference>
<dbReference type="PANTHER" id="PTHR46211">
    <property type="entry name" value="GLYCEROPHOSPHORYL DIESTER PHOSPHODIESTERASE"/>
    <property type="match status" value="1"/>
</dbReference>
<proteinExistence type="predicted"/>
<dbReference type="InterPro" id="IPR017946">
    <property type="entry name" value="PLC-like_Pdiesterase_TIM-brl"/>
</dbReference>